<gene>
    <name evidence="1" type="ORF">SAMN05877831_101857</name>
</gene>
<protein>
    <submittedName>
        <fullName evidence="1">Uncharacterized protein</fullName>
    </submittedName>
</protein>
<evidence type="ECO:0000313" key="1">
    <source>
        <dbReference type="EMBL" id="SOB95231.1"/>
    </source>
</evidence>
<dbReference type="RefSeq" id="WP_097068818.1">
    <property type="nucleotide sequence ID" value="NZ_OBMT01000001.1"/>
</dbReference>
<keyword evidence="2" id="KW-1185">Reference proteome</keyword>
<organism evidence="1 2">
    <name type="scientific">Rhodobacter maris</name>
    <dbReference type="NCBI Taxonomy" id="446682"/>
    <lineage>
        <taxon>Bacteria</taxon>
        <taxon>Pseudomonadati</taxon>
        <taxon>Pseudomonadota</taxon>
        <taxon>Alphaproteobacteria</taxon>
        <taxon>Rhodobacterales</taxon>
        <taxon>Rhodobacter group</taxon>
        <taxon>Rhodobacter</taxon>
    </lineage>
</organism>
<evidence type="ECO:0000313" key="2">
    <source>
        <dbReference type="Proteomes" id="UP000219111"/>
    </source>
</evidence>
<dbReference type="OrthoDB" id="7865488at2"/>
<proteinExistence type="predicted"/>
<accession>A0A285RM92</accession>
<dbReference type="Proteomes" id="UP000219111">
    <property type="component" value="Unassembled WGS sequence"/>
</dbReference>
<reference evidence="2" key="1">
    <citation type="submission" date="2017-08" db="EMBL/GenBank/DDBJ databases">
        <authorList>
            <person name="Varghese N."/>
            <person name="Submissions S."/>
        </authorList>
    </citation>
    <scope>NUCLEOTIDE SEQUENCE [LARGE SCALE GENOMIC DNA]</scope>
    <source>
        <strain evidence="2">JA276</strain>
    </source>
</reference>
<dbReference type="EMBL" id="OBMT01000001">
    <property type="protein sequence ID" value="SOB95231.1"/>
    <property type="molecule type" value="Genomic_DNA"/>
</dbReference>
<dbReference type="AlphaFoldDB" id="A0A285RM92"/>
<name>A0A285RM92_9RHOB</name>
<sequence length="166" mass="18298">MATHFTTTPRGVMKPVAQPSSIVRKFPKFLIALAAYVEAERDAESDWATDPACLNWLRDAERARSTVLDQIGDITKEELDGLGDQSLKATAMLTRIMIESSSSSEFFKAFALLDTHPARFTCPEYAPARVKQMVRTARQRLADLTTLSAFVDPCEADPEADVVATS</sequence>